<keyword evidence="2" id="KW-1185">Reference proteome</keyword>
<reference evidence="1" key="1">
    <citation type="submission" date="2020-06" db="EMBL/GenBank/DDBJ databases">
        <title>WGS assembly of Ceratodon purpureus strain R40.</title>
        <authorList>
            <person name="Carey S.B."/>
            <person name="Jenkins J."/>
            <person name="Shu S."/>
            <person name="Lovell J.T."/>
            <person name="Sreedasyam A."/>
            <person name="Maumus F."/>
            <person name="Tiley G.P."/>
            <person name="Fernandez-Pozo N."/>
            <person name="Barry K."/>
            <person name="Chen C."/>
            <person name="Wang M."/>
            <person name="Lipzen A."/>
            <person name="Daum C."/>
            <person name="Saski C.A."/>
            <person name="Payton A.C."/>
            <person name="Mcbreen J.C."/>
            <person name="Conrad R.E."/>
            <person name="Kollar L.M."/>
            <person name="Olsson S."/>
            <person name="Huttunen S."/>
            <person name="Landis J.B."/>
            <person name="Wickett N.J."/>
            <person name="Johnson M.G."/>
            <person name="Rensing S.A."/>
            <person name="Grimwood J."/>
            <person name="Schmutz J."/>
            <person name="Mcdaniel S.F."/>
        </authorList>
    </citation>
    <scope>NUCLEOTIDE SEQUENCE</scope>
    <source>
        <strain evidence="1">R40</strain>
    </source>
</reference>
<sequence length="89" mass="10139">MLPKSILSSHVADLVHLTPRTPRPHSHLSKLTIFYIAVHWGPLRIHASFRRFKLLSFWQLQGLSKAWLALSGSVFQRLRGCHLVDGAKC</sequence>
<dbReference type="EMBL" id="CM026422">
    <property type="protein sequence ID" value="KAG0586271.1"/>
    <property type="molecule type" value="Genomic_DNA"/>
</dbReference>
<comment type="caution">
    <text evidence="1">The sequence shown here is derived from an EMBL/GenBank/DDBJ whole genome shotgun (WGS) entry which is preliminary data.</text>
</comment>
<dbReference type="AlphaFoldDB" id="A0A8T0IU55"/>
<gene>
    <name evidence="1" type="ORF">KC19_2G077800</name>
</gene>
<proteinExistence type="predicted"/>
<name>A0A8T0IU55_CERPU</name>
<dbReference type="Proteomes" id="UP000822688">
    <property type="component" value="Chromosome 2"/>
</dbReference>
<organism evidence="1 2">
    <name type="scientific">Ceratodon purpureus</name>
    <name type="common">Fire moss</name>
    <name type="synonym">Dicranum purpureum</name>
    <dbReference type="NCBI Taxonomy" id="3225"/>
    <lineage>
        <taxon>Eukaryota</taxon>
        <taxon>Viridiplantae</taxon>
        <taxon>Streptophyta</taxon>
        <taxon>Embryophyta</taxon>
        <taxon>Bryophyta</taxon>
        <taxon>Bryophytina</taxon>
        <taxon>Bryopsida</taxon>
        <taxon>Dicranidae</taxon>
        <taxon>Pseudoditrichales</taxon>
        <taxon>Ditrichaceae</taxon>
        <taxon>Ceratodon</taxon>
    </lineage>
</organism>
<evidence type="ECO:0000313" key="1">
    <source>
        <dbReference type="EMBL" id="KAG0586271.1"/>
    </source>
</evidence>
<protein>
    <submittedName>
        <fullName evidence="1">Uncharacterized protein</fullName>
    </submittedName>
</protein>
<accession>A0A8T0IU55</accession>
<evidence type="ECO:0000313" key="2">
    <source>
        <dbReference type="Proteomes" id="UP000822688"/>
    </source>
</evidence>